<evidence type="ECO:0000256" key="6">
    <source>
        <dbReference type="SAM" id="Phobius"/>
    </source>
</evidence>
<evidence type="ECO:0000256" key="4">
    <source>
        <dbReference type="ARBA" id="ARBA00022989"/>
    </source>
</evidence>
<keyword evidence="4 6" id="KW-1133">Transmembrane helix</keyword>
<sequence length="290" mass="31159">MVMSNKNRKIIEYIGITIGCGLMAISLIFFLEPNTIAPGGVTGLAILIQKLTGIPIDVTNLAFNIPLFITGIYVLGKLFGIKTAYATIALSGFIRLFIIMFGSGAMLTGDLLLSSIYGGVIMGVGLGLVFLYGGTTGGTDLAGAILNHFFPTISTAKLMMLLDLIIVAAAGLVEKNIETSLYSIIALYILVKVADFIVEGLSYAKAFYIISNSPNEIAKRIIDEMGRGVTALEGKGLYTGTKRDILLCVVNRAQVAKLKKLVYEIDDKAFIMVTTIHEVLGEGFKEIKKN</sequence>
<dbReference type="EMBL" id="WBZC01000031">
    <property type="protein sequence ID" value="KAB3534175.1"/>
    <property type="molecule type" value="Genomic_DNA"/>
</dbReference>
<dbReference type="InterPro" id="IPR051461">
    <property type="entry name" value="UPF0750_membrane"/>
</dbReference>
<evidence type="ECO:0000256" key="2">
    <source>
        <dbReference type="ARBA" id="ARBA00022475"/>
    </source>
</evidence>
<comment type="subcellular location">
    <subcellularLocation>
        <location evidence="1">Cell membrane</location>
        <topology evidence="1">Multi-pass membrane protein</topology>
    </subcellularLocation>
</comment>
<feature type="transmembrane region" description="Helical" evidence="6">
    <location>
        <begin position="12"/>
        <end position="31"/>
    </location>
</feature>
<dbReference type="InterPro" id="IPR019264">
    <property type="entry name" value="DUF2179"/>
</dbReference>
<evidence type="ECO:0000256" key="5">
    <source>
        <dbReference type="ARBA" id="ARBA00023136"/>
    </source>
</evidence>
<dbReference type="AlphaFoldDB" id="A0A6I0F0R4"/>
<keyword evidence="5 6" id="KW-0472">Membrane</keyword>
<accession>A0A6I0F0R4</accession>
<dbReference type="CDD" id="cd16380">
    <property type="entry name" value="YitT_C"/>
    <property type="match status" value="1"/>
</dbReference>
<feature type="domain" description="DUF2179" evidence="7">
    <location>
        <begin position="227"/>
        <end position="281"/>
    </location>
</feature>
<gene>
    <name evidence="8" type="ORF">F8154_09565</name>
</gene>
<dbReference type="PANTHER" id="PTHR33545">
    <property type="entry name" value="UPF0750 MEMBRANE PROTEIN YITT-RELATED"/>
    <property type="match status" value="1"/>
</dbReference>
<dbReference type="RefSeq" id="WP_151861396.1">
    <property type="nucleotide sequence ID" value="NZ_WBZC01000031.1"/>
</dbReference>
<dbReference type="OrthoDB" id="9779786at2"/>
<dbReference type="InterPro" id="IPR003740">
    <property type="entry name" value="YitT"/>
</dbReference>
<dbReference type="GO" id="GO:0005886">
    <property type="term" value="C:plasma membrane"/>
    <property type="evidence" value="ECO:0007669"/>
    <property type="project" value="UniProtKB-SubCell"/>
</dbReference>
<keyword evidence="9" id="KW-1185">Reference proteome</keyword>
<keyword evidence="3 6" id="KW-0812">Transmembrane</keyword>
<feature type="transmembrane region" description="Helical" evidence="6">
    <location>
        <begin position="179"/>
        <end position="198"/>
    </location>
</feature>
<dbReference type="Pfam" id="PF02588">
    <property type="entry name" value="YitT_membrane"/>
    <property type="match status" value="1"/>
</dbReference>
<evidence type="ECO:0000313" key="8">
    <source>
        <dbReference type="EMBL" id="KAB3534175.1"/>
    </source>
</evidence>
<organism evidence="8 9">
    <name type="scientific">Alkaliphilus pronyensis</name>
    <dbReference type="NCBI Taxonomy" id="1482732"/>
    <lineage>
        <taxon>Bacteria</taxon>
        <taxon>Bacillati</taxon>
        <taxon>Bacillota</taxon>
        <taxon>Clostridia</taxon>
        <taxon>Peptostreptococcales</taxon>
        <taxon>Natronincolaceae</taxon>
        <taxon>Alkaliphilus</taxon>
    </lineage>
</organism>
<dbReference type="Proteomes" id="UP000432715">
    <property type="component" value="Unassembled WGS sequence"/>
</dbReference>
<dbReference type="Gene3D" id="3.30.70.120">
    <property type="match status" value="1"/>
</dbReference>
<reference evidence="8 9" key="1">
    <citation type="submission" date="2019-10" db="EMBL/GenBank/DDBJ databases">
        <title>Alkaliphilus serpentinus sp. nov. and Alkaliphilus pronyensis sp. nov., two novel anaerobic alkaliphilic species isolated from the serpentinized-hosted hydrothermal field of the Prony Bay (New Caledonia).</title>
        <authorList>
            <person name="Postec A."/>
        </authorList>
    </citation>
    <scope>NUCLEOTIDE SEQUENCE [LARGE SCALE GENOMIC DNA]</scope>
    <source>
        <strain evidence="8 9">LacV</strain>
    </source>
</reference>
<name>A0A6I0F0R4_9FIRM</name>
<protein>
    <submittedName>
        <fullName evidence="8">YitT family protein</fullName>
    </submittedName>
</protein>
<evidence type="ECO:0000256" key="3">
    <source>
        <dbReference type="ARBA" id="ARBA00022692"/>
    </source>
</evidence>
<keyword evidence="2" id="KW-1003">Cell membrane</keyword>
<feature type="transmembrane region" description="Helical" evidence="6">
    <location>
        <begin position="145"/>
        <end position="173"/>
    </location>
</feature>
<dbReference type="PIRSF" id="PIRSF006483">
    <property type="entry name" value="Membrane_protein_YitT"/>
    <property type="match status" value="1"/>
</dbReference>
<evidence type="ECO:0000313" key="9">
    <source>
        <dbReference type="Proteomes" id="UP000432715"/>
    </source>
</evidence>
<evidence type="ECO:0000259" key="7">
    <source>
        <dbReference type="Pfam" id="PF10035"/>
    </source>
</evidence>
<evidence type="ECO:0000256" key="1">
    <source>
        <dbReference type="ARBA" id="ARBA00004651"/>
    </source>
</evidence>
<dbReference type="InterPro" id="IPR015867">
    <property type="entry name" value="N-reg_PII/ATP_PRibTrfase_C"/>
</dbReference>
<feature type="transmembrane region" description="Helical" evidence="6">
    <location>
        <begin position="111"/>
        <end position="133"/>
    </location>
</feature>
<dbReference type="PANTHER" id="PTHR33545:SF5">
    <property type="entry name" value="UPF0750 MEMBRANE PROTEIN YITT"/>
    <property type="match status" value="1"/>
</dbReference>
<proteinExistence type="predicted"/>
<feature type="transmembrane region" description="Helical" evidence="6">
    <location>
        <begin position="51"/>
        <end position="76"/>
    </location>
</feature>
<feature type="transmembrane region" description="Helical" evidence="6">
    <location>
        <begin position="83"/>
        <end position="105"/>
    </location>
</feature>
<comment type="caution">
    <text evidence="8">The sequence shown here is derived from an EMBL/GenBank/DDBJ whole genome shotgun (WGS) entry which is preliminary data.</text>
</comment>
<dbReference type="Pfam" id="PF10035">
    <property type="entry name" value="DUF2179"/>
    <property type="match status" value="1"/>
</dbReference>